<evidence type="ECO:0000313" key="2">
    <source>
        <dbReference type="Proteomes" id="UP000198741"/>
    </source>
</evidence>
<organism evidence="1 2">
    <name type="scientific">Nakamurella panacisegetis</name>
    <dbReference type="NCBI Taxonomy" id="1090615"/>
    <lineage>
        <taxon>Bacteria</taxon>
        <taxon>Bacillati</taxon>
        <taxon>Actinomycetota</taxon>
        <taxon>Actinomycetes</taxon>
        <taxon>Nakamurellales</taxon>
        <taxon>Nakamurellaceae</taxon>
        <taxon>Nakamurella</taxon>
    </lineage>
</organism>
<keyword evidence="2" id="KW-1185">Reference proteome</keyword>
<dbReference type="Proteomes" id="UP000198741">
    <property type="component" value="Chromosome I"/>
</dbReference>
<evidence type="ECO:0000313" key="1">
    <source>
        <dbReference type="EMBL" id="SDO90660.1"/>
    </source>
</evidence>
<reference evidence="1 2" key="1">
    <citation type="submission" date="2016-10" db="EMBL/GenBank/DDBJ databases">
        <authorList>
            <person name="de Groot N.N."/>
        </authorList>
    </citation>
    <scope>NUCLEOTIDE SEQUENCE [LARGE SCALE GENOMIC DNA]</scope>
    <source>
        <strain evidence="2">P4-7,KCTC 19426,CECT 7604</strain>
    </source>
</reference>
<dbReference type="RefSeq" id="WP_090476081.1">
    <property type="nucleotide sequence ID" value="NZ_LT629710.1"/>
</dbReference>
<dbReference type="EMBL" id="LT629710">
    <property type="protein sequence ID" value="SDO90660.1"/>
    <property type="molecule type" value="Genomic_DNA"/>
</dbReference>
<accession>A0A1H0NEE2</accession>
<name>A0A1H0NEE2_9ACTN</name>
<protein>
    <submittedName>
        <fullName evidence="1">Uncharacterized protein</fullName>
    </submittedName>
</protein>
<gene>
    <name evidence="1" type="ORF">SAMN04515671_2319</name>
</gene>
<dbReference type="STRING" id="1090615.SAMN04515671_2319"/>
<sequence length="314" mass="33278">MRGAPPTIVELRAADGDSVSLAVKGFSADGALLATVSDATLLRAAERGYLHCTPDLLDAVAATPASARPTKRSTALVLLGGPGLAPPSNLGTAAAADWLRADDVRTDADHWFLGTWERDGQVHRAVWDYLHPSAGQAAADSLSAALQFVLDRQPGMPIDVIEANRLLMSLTVDAGRDPLGELAGVLEALGVRSDLLHEDGPLGFSMGGETVDWDCLAEIVDRTWLVVYAMLPIVIDGSRLADAPRLAGQINARLQIGCLLVEEESGTTMYRAAIDLSAPSGHTSSIRRLLDQVHRDVVACLQLLDDEPAVEAVR</sequence>
<proteinExistence type="predicted"/>
<dbReference type="AlphaFoldDB" id="A0A1H0NEE2"/>